<evidence type="ECO:0000313" key="4">
    <source>
        <dbReference type="Proteomes" id="UP000541969"/>
    </source>
</evidence>
<dbReference type="Pfam" id="PF13577">
    <property type="entry name" value="SnoaL_4"/>
    <property type="match status" value="1"/>
</dbReference>
<reference evidence="3 4" key="1">
    <citation type="submission" date="2020-07" db="EMBL/GenBank/DDBJ databases">
        <title>Sequencing the genomes of 1000 actinobacteria strains.</title>
        <authorList>
            <person name="Klenk H.-P."/>
        </authorList>
    </citation>
    <scope>NUCLEOTIDE SEQUENCE [LARGE SCALE GENOMIC DNA]</scope>
    <source>
        <strain evidence="3 4">DSM 104001</strain>
    </source>
</reference>
<dbReference type="InterPro" id="IPR037401">
    <property type="entry name" value="SnoaL-like"/>
</dbReference>
<keyword evidence="1" id="KW-0175">Coiled coil</keyword>
<gene>
    <name evidence="3" type="ORF">GGQ55_004753</name>
</gene>
<organism evidence="3 4">
    <name type="scientific">Petropleomorpha daqingensis</name>
    <dbReference type="NCBI Taxonomy" id="2026353"/>
    <lineage>
        <taxon>Bacteria</taxon>
        <taxon>Bacillati</taxon>
        <taxon>Actinomycetota</taxon>
        <taxon>Actinomycetes</taxon>
        <taxon>Geodermatophilales</taxon>
        <taxon>Geodermatophilaceae</taxon>
        <taxon>Petropleomorpha</taxon>
    </lineage>
</organism>
<proteinExistence type="predicted"/>
<dbReference type="InterPro" id="IPR032710">
    <property type="entry name" value="NTF2-like_dom_sf"/>
</dbReference>
<feature type="domain" description="SnoaL-like" evidence="2">
    <location>
        <begin position="28"/>
        <end position="178"/>
    </location>
</feature>
<dbReference type="SUPFAM" id="SSF54427">
    <property type="entry name" value="NTF2-like"/>
    <property type="match status" value="1"/>
</dbReference>
<accession>A0A853CKL7</accession>
<dbReference type="AlphaFoldDB" id="A0A853CKL7"/>
<protein>
    <recommendedName>
        <fullName evidence="2">SnoaL-like domain-containing protein</fullName>
    </recommendedName>
</protein>
<comment type="caution">
    <text evidence="3">The sequence shown here is derived from an EMBL/GenBank/DDBJ whole genome shotgun (WGS) entry which is preliminary data.</text>
</comment>
<sequence>MTTTETSLEQRIDALEGRLAAAELAATRAQDRGDVENVFSRYMHYHNAFEDERIIDELWVAKGTEGVRAQYNDTGVYTDWEAVMAYHRGRPHPIGKLILHYTTTPVIEVSADGTTAKGLWLMAGIESGITDPAEAENIPSIFFAPREVDGRKVWAHWVWCKYGLDFVKQDGQWRILTFRCFEVARAPFDEDWISFAAHERATYEKTLAYFGEDGKPVFLPPVDGPGVTPHQPYAIDTAQQLFPEPPQPYSEFEDTFA</sequence>
<evidence type="ECO:0000256" key="1">
    <source>
        <dbReference type="SAM" id="Coils"/>
    </source>
</evidence>
<evidence type="ECO:0000313" key="3">
    <source>
        <dbReference type="EMBL" id="NYJ08475.1"/>
    </source>
</evidence>
<dbReference type="Proteomes" id="UP000541969">
    <property type="component" value="Unassembled WGS sequence"/>
</dbReference>
<dbReference type="Gene3D" id="3.10.450.50">
    <property type="match status" value="1"/>
</dbReference>
<dbReference type="RefSeq" id="WP_179721095.1">
    <property type="nucleotide sequence ID" value="NZ_JACBZT010000001.1"/>
</dbReference>
<keyword evidence="4" id="KW-1185">Reference proteome</keyword>
<evidence type="ECO:0000259" key="2">
    <source>
        <dbReference type="Pfam" id="PF13577"/>
    </source>
</evidence>
<name>A0A853CKL7_9ACTN</name>
<dbReference type="EMBL" id="JACBZT010000001">
    <property type="protein sequence ID" value="NYJ08475.1"/>
    <property type="molecule type" value="Genomic_DNA"/>
</dbReference>
<feature type="coiled-coil region" evidence="1">
    <location>
        <begin position="5"/>
        <end position="32"/>
    </location>
</feature>